<feature type="transmembrane region" description="Helical" evidence="7">
    <location>
        <begin position="199"/>
        <end position="220"/>
    </location>
</feature>
<keyword evidence="6 7" id="KW-0472">Membrane</keyword>
<dbReference type="Proteomes" id="UP001589862">
    <property type="component" value="Unassembled WGS sequence"/>
</dbReference>
<feature type="transmembrane region" description="Helical" evidence="7">
    <location>
        <begin position="662"/>
        <end position="687"/>
    </location>
</feature>
<keyword evidence="4 7" id="KW-0812">Transmembrane</keyword>
<dbReference type="PROSITE" id="PS50156">
    <property type="entry name" value="SSD"/>
    <property type="match status" value="1"/>
</dbReference>
<keyword evidence="10" id="KW-1185">Reference proteome</keyword>
<evidence type="ECO:0000256" key="3">
    <source>
        <dbReference type="ARBA" id="ARBA00022475"/>
    </source>
</evidence>
<reference evidence="9 10" key="1">
    <citation type="submission" date="2024-09" db="EMBL/GenBank/DDBJ databases">
        <authorList>
            <person name="Sun Q."/>
            <person name="Mori K."/>
        </authorList>
    </citation>
    <scope>NUCLEOTIDE SEQUENCE [LARGE SCALE GENOMIC DNA]</scope>
    <source>
        <strain evidence="9 10">NCAIM B.02604</strain>
    </source>
</reference>
<keyword evidence="3" id="KW-1003">Cell membrane</keyword>
<feature type="transmembrane region" description="Helical" evidence="7">
    <location>
        <begin position="373"/>
        <end position="391"/>
    </location>
</feature>
<evidence type="ECO:0000256" key="5">
    <source>
        <dbReference type="ARBA" id="ARBA00022989"/>
    </source>
</evidence>
<feature type="transmembrane region" description="Helical" evidence="7">
    <location>
        <begin position="174"/>
        <end position="192"/>
    </location>
</feature>
<comment type="subcellular location">
    <subcellularLocation>
        <location evidence="1">Cell membrane</location>
        <topology evidence="1">Multi-pass membrane protein</topology>
    </subcellularLocation>
</comment>
<organism evidence="9 10">
    <name type="scientific">Micrococcoides hystricis</name>
    <dbReference type="NCBI Taxonomy" id="1572761"/>
    <lineage>
        <taxon>Bacteria</taxon>
        <taxon>Bacillati</taxon>
        <taxon>Actinomycetota</taxon>
        <taxon>Actinomycetes</taxon>
        <taxon>Micrococcales</taxon>
        <taxon>Micrococcaceae</taxon>
        <taxon>Micrococcoides</taxon>
    </lineage>
</organism>
<dbReference type="PANTHER" id="PTHR33406">
    <property type="entry name" value="MEMBRANE PROTEIN MJ1562-RELATED"/>
    <property type="match status" value="1"/>
</dbReference>
<evidence type="ECO:0000259" key="8">
    <source>
        <dbReference type="PROSITE" id="PS50156"/>
    </source>
</evidence>
<evidence type="ECO:0000256" key="1">
    <source>
        <dbReference type="ARBA" id="ARBA00004651"/>
    </source>
</evidence>
<keyword evidence="5 7" id="KW-1133">Transmembrane helix</keyword>
<dbReference type="InterPro" id="IPR050545">
    <property type="entry name" value="Mycobact_MmpL"/>
</dbReference>
<protein>
    <submittedName>
        <fullName evidence="9">MMPL family transporter</fullName>
    </submittedName>
</protein>
<feature type="transmembrane region" description="Helical" evidence="7">
    <location>
        <begin position="528"/>
        <end position="547"/>
    </location>
</feature>
<dbReference type="EMBL" id="JBHLUB010000032">
    <property type="protein sequence ID" value="MFC0582989.1"/>
    <property type="molecule type" value="Genomic_DNA"/>
</dbReference>
<feature type="transmembrane region" description="Helical" evidence="7">
    <location>
        <begin position="307"/>
        <end position="329"/>
    </location>
</feature>
<dbReference type="InterPro" id="IPR004869">
    <property type="entry name" value="MMPL_dom"/>
</dbReference>
<evidence type="ECO:0000313" key="10">
    <source>
        <dbReference type="Proteomes" id="UP001589862"/>
    </source>
</evidence>
<dbReference type="PANTHER" id="PTHR33406:SF6">
    <property type="entry name" value="MEMBRANE PROTEIN YDGH-RELATED"/>
    <property type="match status" value="1"/>
</dbReference>
<evidence type="ECO:0000256" key="6">
    <source>
        <dbReference type="ARBA" id="ARBA00023136"/>
    </source>
</evidence>
<sequence length="707" mass="75680">MNTQRLLRILLPLLLIGVWLAGAGFGGPTFGKISSVSSNEQATFLPADAESTRAIDWQEKFSEEDVIPAVVVITDYDQETLGREDLAEFGELSETLKDIDGVVQAIGPIPNDEQDPKAVQFTVLLDTADHESTEVVEELRDVLSSDLNENYTANVTGPAGLSADLGEAFSGIDGLLLIVALVAVFVILIIVYRSVLLPIIVLMNSVTALSVAILGVYFLAKEQLIQLNGQSQGILSILVIGAATDYSLLLVARYREELMSEENHISALLKAWRASLGAILASGGTVIAALLLLLFSELNSNRSLGPIAAIGIVAAMAASLTFLPALLAVGRRVIFWPSIPKFDRSAEHASDDEYAHPRWRKISQWVQAHARPVWIITLIALLAGAGFVSGFRAEGVAQSETILGASDAKEGQDKLEEFFGADIGSPVNVVTAEDKAEQVFDLLSDNHELTDVTVTTEEGQPAPDIRAAKVVEDKVLLSANLKHPADSDESKAVVTQLRDELRGEDPDVLVGGETAVFVDTTETAQRDLVLLVPLILAAVFVILIILLRSFLAPLLLIIATTISFFTALGVSSLVFTHIFGFSGADPTVPLFGFVFLVALGVDYTIFLMTRTREEAGKIGARPGLSKALTVTGSVITSAGIVLATTFAALGVIPLMFMAQLAFLVAFGVLLDTLIVRTLLIPAVGFELGERIWWPAKKFLAQTSATGK</sequence>
<evidence type="ECO:0000313" key="9">
    <source>
        <dbReference type="EMBL" id="MFC0582989.1"/>
    </source>
</evidence>
<feature type="transmembrane region" description="Helical" evidence="7">
    <location>
        <begin position="232"/>
        <end position="251"/>
    </location>
</feature>
<dbReference type="Pfam" id="PF03176">
    <property type="entry name" value="MMPL"/>
    <property type="match status" value="2"/>
</dbReference>
<dbReference type="InterPro" id="IPR000731">
    <property type="entry name" value="SSD"/>
</dbReference>
<evidence type="ECO:0000256" key="2">
    <source>
        <dbReference type="ARBA" id="ARBA00010157"/>
    </source>
</evidence>
<feature type="domain" description="SSD" evidence="8">
    <location>
        <begin position="557"/>
        <end position="685"/>
    </location>
</feature>
<dbReference type="RefSeq" id="WP_377460591.1">
    <property type="nucleotide sequence ID" value="NZ_JBHLUB010000032.1"/>
</dbReference>
<proteinExistence type="inferred from homology"/>
<feature type="transmembrane region" description="Helical" evidence="7">
    <location>
        <begin position="272"/>
        <end position="295"/>
    </location>
</feature>
<evidence type="ECO:0000256" key="4">
    <source>
        <dbReference type="ARBA" id="ARBA00022692"/>
    </source>
</evidence>
<dbReference type="Gene3D" id="1.20.1640.10">
    <property type="entry name" value="Multidrug efflux transporter AcrB transmembrane domain"/>
    <property type="match status" value="2"/>
</dbReference>
<feature type="transmembrane region" description="Helical" evidence="7">
    <location>
        <begin position="554"/>
        <end position="578"/>
    </location>
</feature>
<feature type="transmembrane region" description="Helical" evidence="7">
    <location>
        <begin position="630"/>
        <end position="656"/>
    </location>
</feature>
<comment type="similarity">
    <text evidence="2">Belongs to the resistance-nodulation-cell division (RND) (TC 2.A.6) family. MmpL subfamily.</text>
</comment>
<feature type="transmembrane region" description="Helical" evidence="7">
    <location>
        <begin position="590"/>
        <end position="609"/>
    </location>
</feature>
<comment type="caution">
    <text evidence="9">The sequence shown here is derived from an EMBL/GenBank/DDBJ whole genome shotgun (WGS) entry which is preliminary data.</text>
</comment>
<accession>A0ABV6PCZ7</accession>
<name>A0ABV6PCZ7_9MICC</name>
<evidence type="ECO:0000256" key="7">
    <source>
        <dbReference type="SAM" id="Phobius"/>
    </source>
</evidence>
<gene>
    <name evidence="9" type="ORF">ACFFFR_11485</name>
</gene>
<dbReference type="SUPFAM" id="SSF82866">
    <property type="entry name" value="Multidrug efflux transporter AcrB transmembrane domain"/>
    <property type="match status" value="2"/>
</dbReference>